<dbReference type="Proteomes" id="UP000530060">
    <property type="component" value="Unassembled WGS sequence"/>
</dbReference>
<evidence type="ECO:0000313" key="3">
    <source>
        <dbReference type="Proteomes" id="UP000530060"/>
    </source>
</evidence>
<name>A0A6V6ZBQ9_9FLAO</name>
<gene>
    <name evidence="2" type="ORF">FLAT13_04798</name>
</gene>
<organism evidence="2 3">
    <name type="scientific">Flavobacterium salmonis</name>
    <dbReference type="NCBI Taxonomy" id="2654844"/>
    <lineage>
        <taxon>Bacteria</taxon>
        <taxon>Pseudomonadati</taxon>
        <taxon>Bacteroidota</taxon>
        <taxon>Flavobacteriia</taxon>
        <taxon>Flavobacteriales</taxon>
        <taxon>Flavobacteriaceae</taxon>
        <taxon>Flavobacterium</taxon>
    </lineage>
</organism>
<dbReference type="EMBL" id="CAIJDP010000090">
    <property type="protein sequence ID" value="CAD0009243.1"/>
    <property type="molecule type" value="Genomic_DNA"/>
</dbReference>
<protein>
    <recommendedName>
        <fullName evidence="4">DKNYY family protein</fullName>
    </recommendedName>
</protein>
<evidence type="ECO:0000256" key="1">
    <source>
        <dbReference type="SAM" id="SignalP"/>
    </source>
</evidence>
<keyword evidence="3" id="KW-1185">Reference proteome</keyword>
<dbReference type="PROSITE" id="PS51257">
    <property type="entry name" value="PROKAR_LIPOPROTEIN"/>
    <property type="match status" value="1"/>
</dbReference>
<keyword evidence="1" id="KW-0732">Signal</keyword>
<proteinExistence type="predicted"/>
<accession>A0A6V6ZBQ9</accession>
<sequence length="232" mass="26554">MKKITISFVLLFTAIFFFACSDDSSDSTADSTGDYWPTSVGNNWVYTKDGTDASAKIIGVQEINATKYYEFNQLPIFRTGIFNDGTTLFIKKNKGDYYIKADEINKTYEGVTTKITAYEFPFFKDYLDVNQTWGGTYTFIETRSSSDPLVMETEVTYTGEILEKGVSLTVNGIVFKDVVRFRFSQMIDNKYDAWPTWDYTADYWIAKDVGIIKFSNDDNIGEYKSHVIKSQD</sequence>
<feature type="chain" id="PRO_5027691067" description="DKNYY family protein" evidence="1">
    <location>
        <begin position="20"/>
        <end position="232"/>
    </location>
</feature>
<comment type="caution">
    <text evidence="2">The sequence shown here is derived from an EMBL/GenBank/DDBJ whole genome shotgun (WGS) entry which is preliminary data.</text>
</comment>
<dbReference type="RefSeq" id="WP_180910770.1">
    <property type="nucleotide sequence ID" value="NZ_CAIJDP010000090.1"/>
</dbReference>
<reference evidence="2 3" key="1">
    <citation type="submission" date="2020-06" db="EMBL/GenBank/DDBJ databases">
        <authorList>
            <person name="Criscuolo A."/>
        </authorList>
    </citation>
    <scope>NUCLEOTIDE SEQUENCE [LARGE SCALE GENOMIC DNA]</scope>
    <source>
        <strain evidence="3">CIP 111411</strain>
    </source>
</reference>
<feature type="signal peptide" evidence="1">
    <location>
        <begin position="1"/>
        <end position="19"/>
    </location>
</feature>
<evidence type="ECO:0000313" key="2">
    <source>
        <dbReference type="EMBL" id="CAD0009243.1"/>
    </source>
</evidence>
<evidence type="ECO:0008006" key="4">
    <source>
        <dbReference type="Google" id="ProtNLM"/>
    </source>
</evidence>
<dbReference type="AlphaFoldDB" id="A0A6V6ZBQ9"/>